<dbReference type="SUPFAM" id="SSF109604">
    <property type="entry name" value="HD-domain/PDEase-like"/>
    <property type="match status" value="1"/>
</dbReference>
<dbReference type="InterPro" id="IPR052194">
    <property type="entry name" value="MESH1"/>
</dbReference>
<dbReference type="Pfam" id="PF13328">
    <property type="entry name" value="HD_4"/>
    <property type="match status" value="1"/>
</dbReference>
<organism evidence="1 2">
    <name type="scientific">Desulfoluna limicola</name>
    <dbReference type="NCBI Taxonomy" id="2810562"/>
    <lineage>
        <taxon>Bacteria</taxon>
        <taxon>Pseudomonadati</taxon>
        <taxon>Thermodesulfobacteriota</taxon>
        <taxon>Desulfobacteria</taxon>
        <taxon>Desulfobacterales</taxon>
        <taxon>Desulfolunaceae</taxon>
        <taxon>Desulfoluna</taxon>
    </lineage>
</organism>
<dbReference type="RefSeq" id="WP_236888996.1">
    <property type="nucleotide sequence ID" value="NZ_AP024488.1"/>
</dbReference>
<dbReference type="EMBL" id="AP024488">
    <property type="protein sequence ID" value="BCS97590.1"/>
    <property type="molecule type" value="Genomic_DNA"/>
</dbReference>
<proteinExistence type="predicted"/>
<dbReference type="PANTHER" id="PTHR46246:SF1">
    <property type="entry name" value="GUANOSINE-3',5'-BIS(DIPHOSPHATE) 3'-PYROPHOSPHOHYDROLASE MESH1"/>
    <property type="match status" value="1"/>
</dbReference>
<sequence length="182" mass="20021">MPLWNQDRVLAAWNFASDVHKDQKVPGTDIAYINHIGTVAMEVMGAVSSAPEGIENPDLAILCALLHDTIEDTGTSFDELREGFGQEVAEGVQALSKDTVLSTKEAQMADSLARIKACPKEVWMVKLADRITNLQPPPAHWTRVKAAAYRDEATVILGALGDAHALLARRLQEKIDHYVRYC</sequence>
<reference evidence="1 2" key="1">
    <citation type="submission" date="2021-02" db="EMBL/GenBank/DDBJ databases">
        <title>Complete genome of Desulfoluna sp. strain ASN36.</title>
        <authorList>
            <person name="Takahashi A."/>
            <person name="Kojima H."/>
            <person name="Fukui M."/>
        </authorList>
    </citation>
    <scope>NUCLEOTIDE SEQUENCE [LARGE SCALE GENOMIC DNA]</scope>
    <source>
        <strain evidence="1 2">ASN36</strain>
    </source>
</reference>
<evidence type="ECO:0000313" key="1">
    <source>
        <dbReference type="EMBL" id="BCS97590.1"/>
    </source>
</evidence>
<gene>
    <name evidence="1" type="ORF">DSLASN_32220</name>
</gene>
<keyword evidence="2" id="KW-1185">Reference proteome</keyword>
<dbReference type="Gene3D" id="1.10.3210.10">
    <property type="entry name" value="Hypothetical protein af1432"/>
    <property type="match status" value="1"/>
</dbReference>
<accession>A0ABM7PJ35</accession>
<evidence type="ECO:0000313" key="2">
    <source>
        <dbReference type="Proteomes" id="UP001320148"/>
    </source>
</evidence>
<dbReference type="PANTHER" id="PTHR46246">
    <property type="entry name" value="GUANOSINE-3',5'-BIS(DIPHOSPHATE) 3'-PYROPHOSPHOHYDROLASE MESH1"/>
    <property type="match status" value="1"/>
</dbReference>
<name>A0ABM7PJ35_9BACT</name>
<dbReference type="Proteomes" id="UP001320148">
    <property type="component" value="Chromosome"/>
</dbReference>
<protein>
    <submittedName>
        <fullName evidence="1">Phosphohydrolase</fullName>
    </submittedName>
</protein>